<comment type="similarity">
    <text evidence="3">In the N-terminal section; belongs to the LXG family.</text>
</comment>
<evidence type="ECO:0000256" key="3">
    <source>
        <dbReference type="ARBA" id="ARBA00034117"/>
    </source>
</evidence>
<proteinExistence type="inferred from homology"/>
<dbReference type="EMBL" id="WMIB01000022">
    <property type="protein sequence ID" value="MTH55083.1"/>
    <property type="molecule type" value="Genomic_DNA"/>
</dbReference>
<evidence type="ECO:0000313" key="6">
    <source>
        <dbReference type="EMBL" id="MTH55083.1"/>
    </source>
</evidence>
<feature type="domain" description="LXG" evidence="5">
    <location>
        <begin position="1"/>
        <end position="236"/>
    </location>
</feature>
<dbReference type="OrthoDB" id="6636741at2"/>
<protein>
    <recommendedName>
        <fullName evidence="5">LXG domain-containing protein</fullName>
    </recommendedName>
</protein>
<dbReference type="InterPro" id="IPR006829">
    <property type="entry name" value="LXG_dom"/>
</dbReference>
<sequence>MGKIYNSSSLGEAMKKRTDQYNELDDQFTALKTAFQEIVDNTELQGKGADNIKRFYQAQIKLVGDWQDVIEGLTGFFESIPGRMEDADLNNRTKVAVPFLEEQLQSGADKSRQMVDQQHSELGKILDTIRDILPISSFSLDSFKKNMEEADKERAGAAQAVIGFDEGYLGVYYLNALSNLEGVSAGYDAIRSATSSGDGTIQPIHFNQKIYDEHIVHDVRESVEEKLDSFKYEEKKLKEFRIEKAKMEEEMAKIKAEQEKPAHEKIFSGITTVAGELTGVNDIIRATTGVDPVTGNKLTEAERVKAAGMAAAGFIPVVGWGGRAARGVYKGGKAIEGMVTADRALDAYKTTAGMQKLAQAEKGIYGLTVANSGYE</sequence>
<reference evidence="6 7" key="1">
    <citation type="journal article" date="2017" name="Int. J. Syst. Evol. Microbiol.">
        <title>Bacillus mangrovi sp. nov., isolated from a sediment sample from a mangrove forest.</title>
        <authorList>
            <person name="Gupta V."/>
            <person name="Singh P.K."/>
            <person name="Korpole S."/>
            <person name="Tanuku N.R.S."/>
            <person name="Pinnaka A.K."/>
        </authorList>
    </citation>
    <scope>NUCLEOTIDE SEQUENCE [LARGE SCALE GENOMIC DNA]</scope>
    <source>
        <strain evidence="6 7">KCTC 33872</strain>
    </source>
</reference>
<dbReference type="Proteomes" id="UP000434639">
    <property type="component" value="Unassembled WGS sequence"/>
</dbReference>
<feature type="non-terminal residue" evidence="6">
    <location>
        <position position="375"/>
    </location>
</feature>
<dbReference type="PANTHER" id="PTHR34976">
    <property type="entry name" value="RIBONUCLEASE YQCG-RELATED"/>
    <property type="match status" value="1"/>
</dbReference>
<evidence type="ECO:0000256" key="4">
    <source>
        <dbReference type="SAM" id="Coils"/>
    </source>
</evidence>
<feature type="coiled-coil region" evidence="4">
    <location>
        <begin position="230"/>
        <end position="257"/>
    </location>
</feature>
<dbReference type="AlphaFoldDB" id="A0A7X2S7I4"/>
<comment type="caution">
    <text evidence="6">The sequence shown here is derived from an EMBL/GenBank/DDBJ whole genome shotgun (WGS) entry which is preliminary data.</text>
</comment>
<keyword evidence="2" id="KW-0964">Secreted</keyword>
<dbReference type="GO" id="GO:0005576">
    <property type="term" value="C:extracellular region"/>
    <property type="evidence" value="ECO:0007669"/>
    <property type="project" value="UniProtKB-SubCell"/>
</dbReference>
<comment type="subcellular location">
    <subcellularLocation>
        <location evidence="1">Secreted</location>
    </subcellularLocation>
</comment>
<dbReference type="PANTHER" id="PTHR34976:SF2">
    <property type="entry name" value="TYPE VII SECRETION SYSTEM PROTEIN ESSD"/>
    <property type="match status" value="1"/>
</dbReference>
<dbReference type="Pfam" id="PF14449">
    <property type="entry name" value="PT-TG"/>
    <property type="match status" value="1"/>
</dbReference>
<evidence type="ECO:0000256" key="2">
    <source>
        <dbReference type="ARBA" id="ARBA00022525"/>
    </source>
</evidence>
<dbReference type="Pfam" id="PF04740">
    <property type="entry name" value="LXG"/>
    <property type="match status" value="1"/>
</dbReference>
<accession>A0A7X2S7I4</accession>
<gene>
    <name evidence="6" type="ORF">GKZ89_16890</name>
</gene>
<name>A0A7X2S7I4_9BACI</name>
<organism evidence="6 7">
    <name type="scientific">Metabacillus mangrovi</name>
    <dbReference type="NCBI Taxonomy" id="1491830"/>
    <lineage>
        <taxon>Bacteria</taxon>
        <taxon>Bacillati</taxon>
        <taxon>Bacillota</taxon>
        <taxon>Bacilli</taxon>
        <taxon>Bacillales</taxon>
        <taxon>Bacillaceae</taxon>
        <taxon>Metabacillus</taxon>
    </lineage>
</organism>
<keyword evidence="4" id="KW-0175">Coiled coil</keyword>
<dbReference type="InterPro" id="IPR051768">
    <property type="entry name" value="Bact_secretion_toxin"/>
</dbReference>
<evidence type="ECO:0000259" key="5">
    <source>
        <dbReference type="PROSITE" id="PS51756"/>
    </source>
</evidence>
<dbReference type="InterPro" id="IPR027797">
    <property type="entry name" value="PT-TG_dom"/>
</dbReference>
<evidence type="ECO:0000313" key="7">
    <source>
        <dbReference type="Proteomes" id="UP000434639"/>
    </source>
</evidence>
<dbReference type="PROSITE" id="PS51756">
    <property type="entry name" value="LXG"/>
    <property type="match status" value="1"/>
</dbReference>
<evidence type="ECO:0000256" key="1">
    <source>
        <dbReference type="ARBA" id="ARBA00004613"/>
    </source>
</evidence>
<keyword evidence="7" id="KW-1185">Reference proteome</keyword>